<evidence type="ECO:0000313" key="1">
    <source>
        <dbReference type="EMBL" id="KAG8645215.1"/>
    </source>
</evidence>
<reference evidence="2" key="1">
    <citation type="journal article" date="2016" name="Nat. Biotechnol.">
        <title>Sequencing wild and cultivated cassava and related species reveals extensive interspecific hybridization and genetic diversity.</title>
        <authorList>
            <person name="Bredeson J.V."/>
            <person name="Lyons J.B."/>
            <person name="Prochnik S.E."/>
            <person name="Wu G.A."/>
            <person name="Ha C.M."/>
            <person name="Edsinger-Gonzales E."/>
            <person name="Grimwood J."/>
            <person name="Schmutz J."/>
            <person name="Rabbi I.Y."/>
            <person name="Egesi C."/>
            <person name="Nauluvula P."/>
            <person name="Lebot V."/>
            <person name="Ndunguru J."/>
            <person name="Mkamilo G."/>
            <person name="Bart R.S."/>
            <person name="Setter T.L."/>
            <person name="Gleadow R.M."/>
            <person name="Kulakow P."/>
            <person name="Ferguson M.E."/>
            <person name="Rounsley S."/>
            <person name="Rokhsar D.S."/>
        </authorList>
    </citation>
    <scope>NUCLEOTIDE SEQUENCE [LARGE SCALE GENOMIC DNA]</scope>
    <source>
        <strain evidence="2">cv. AM560-2</strain>
    </source>
</reference>
<proteinExistence type="predicted"/>
<keyword evidence="2" id="KW-1185">Reference proteome</keyword>
<organism evidence="1 2">
    <name type="scientific">Manihot esculenta</name>
    <name type="common">Cassava</name>
    <name type="synonym">Jatropha manihot</name>
    <dbReference type="NCBI Taxonomy" id="3983"/>
    <lineage>
        <taxon>Eukaryota</taxon>
        <taxon>Viridiplantae</taxon>
        <taxon>Streptophyta</taxon>
        <taxon>Embryophyta</taxon>
        <taxon>Tracheophyta</taxon>
        <taxon>Spermatophyta</taxon>
        <taxon>Magnoliopsida</taxon>
        <taxon>eudicotyledons</taxon>
        <taxon>Gunneridae</taxon>
        <taxon>Pentapetalae</taxon>
        <taxon>rosids</taxon>
        <taxon>fabids</taxon>
        <taxon>Malpighiales</taxon>
        <taxon>Euphorbiaceae</taxon>
        <taxon>Crotonoideae</taxon>
        <taxon>Manihoteae</taxon>
        <taxon>Manihot</taxon>
    </lineage>
</organism>
<comment type="caution">
    <text evidence="1">The sequence shown here is derived from an EMBL/GenBank/DDBJ whole genome shotgun (WGS) entry which is preliminary data.</text>
</comment>
<protein>
    <submittedName>
        <fullName evidence="1">Uncharacterized protein</fullName>
    </submittedName>
</protein>
<name>A0ACB7GZL0_MANES</name>
<gene>
    <name evidence="1" type="ORF">MANES_10G042100v8</name>
</gene>
<dbReference type="EMBL" id="CM004396">
    <property type="protein sequence ID" value="KAG8645215.1"/>
    <property type="molecule type" value="Genomic_DNA"/>
</dbReference>
<evidence type="ECO:0000313" key="2">
    <source>
        <dbReference type="Proteomes" id="UP000091857"/>
    </source>
</evidence>
<accession>A0ACB7GZL0</accession>
<sequence>MSSKIDFQEFQFSGILSKPRTKEFSDDRSKVDIRFIQTLNHQNMDASTVLYTRDRDTTQTSSGCDLRKSLAWDSAFFTSPGVLDPEELLETLNCKMGENGSDMTGHMEPKSIPFESTLTPTNGIGNLRKSLAWDSAFFTSAGVLDAEELSIINGGLKRPETLPFPKFEEEIWRSTESNSTINSDCYSLASLEIDLFDDIKASIHKSRDASSNRATSTCKLKREKGTQNGHASKTPDSSSRLKPPKYAGSSGESKSSSVKPPKVSARANPSSIIPSKRASLGTNHVKLDNKATNSTCGEGIAMSKKMCLRESCNIISSSKPSTKSPSSVLPAAKNEFMGFCYASGDFTGKSPSNPRRRTTDSRLAACGSSVRAPLKYLVKNKTKLVSSSDSICLPSTPKLSSYISPASSIDGWSSESSSTSINQRSKSSAASLVNTPLREISFDFSSSKASDSERPRYGKTLGHEIHETKLMDIQFNNVLMCTSTGSPNVSRKPTPSGLRMPSPKIGFFDAENSAVLAQDGGLKFQSGVQETSSKSGIGINNASGSANRTRYGKHRLAGTSTGPLSKTGAENEGKIYSCEKKQPLKEREDMRVICPENNVHRLGENNKENIGSLANQVDDLSQRMGAIDFS</sequence>
<dbReference type="Proteomes" id="UP000091857">
    <property type="component" value="Chromosome 10"/>
</dbReference>